<dbReference type="GO" id="GO:0016020">
    <property type="term" value="C:membrane"/>
    <property type="evidence" value="ECO:0007669"/>
    <property type="project" value="InterPro"/>
</dbReference>
<comment type="caution">
    <text evidence="2">The sequence shown here is derived from an EMBL/GenBank/DDBJ whole genome shotgun (WGS) entry which is preliminary data.</text>
</comment>
<keyword evidence="2" id="KW-0808">Transferase</keyword>
<reference evidence="2 3" key="1">
    <citation type="journal article" date="2019" name="Nat. Ecol. Evol.">
        <title>Megaphylogeny resolves global patterns of mushroom evolution.</title>
        <authorList>
            <person name="Varga T."/>
            <person name="Krizsan K."/>
            <person name="Foldi C."/>
            <person name="Dima B."/>
            <person name="Sanchez-Garcia M."/>
            <person name="Sanchez-Ramirez S."/>
            <person name="Szollosi G.J."/>
            <person name="Szarkandi J.G."/>
            <person name="Papp V."/>
            <person name="Albert L."/>
            <person name="Andreopoulos W."/>
            <person name="Angelini C."/>
            <person name="Antonin V."/>
            <person name="Barry K.W."/>
            <person name="Bougher N.L."/>
            <person name="Buchanan P."/>
            <person name="Buyck B."/>
            <person name="Bense V."/>
            <person name="Catcheside P."/>
            <person name="Chovatia M."/>
            <person name="Cooper J."/>
            <person name="Damon W."/>
            <person name="Desjardin D."/>
            <person name="Finy P."/>
            <person name="Geml J."/>
            <person name="Haridas S."/>
            <person name="Hughes K."/>
            <person name="Justo A."/>
            <person name="Karasinski D."/>
            <person name="Kautmanova I."/>
            <person name="Kiss B."/>
            <person name="Kocsube S."/>
            <person name="Kotiranta H."/>
            <person name="LaButti K.M."/>
            <person name="Lechner B.E."/>
            <person name="Liimatainen K."/>
            <person name="Lipzen A."/>
            <person name="Lukacs Z."/>
            <person name="Mihaltcheva S."/>
            <person name="Morgado L.N."/>
            <person name="Niskanen T."/>
            <person name="Noordeloos M.E."/>
            <person name="Ohm R.A."/>
            <person name="Ortiz-Santana B."/>
            <person name="Ovrebo C."/>
            <person name="Racz N."/>
            <person name="Riley R."/>
            <person name="Savchenko A."/>
            <person name="Shiryaev A."/>
            <person name="Soop K."/>
            <person name="Spirin V."/>
            <person name="Szebenyi C."/>
            <person name="Tomsovsky M."/>
            <person name="Tulloss R.E."/>
            <person name="Uehling J."/>
            <person name="Grigoriev I.V."/>
            <person name="Vagvolgyi C."/>
            <person name="Papp T."/>
            <person name="Martin F.M."/>
            <person name="Miettinen O."/>
            <person name="Hibbett D.S."/>
            <person name="Nagy L.G."/>
        </authorList>
    </citation>
    <scope>NUCLEOTIDE SEQUENCE [LARGE SCALE GENOMIC DNA]</scope>
    <source>
        <strain evidence="2 3">FP101781</strain>
    </source>
</reference>
<dbReference type="OrthoDB" id="2825342at2759"/>
<dbReference type="Proteomes" id="UP000298030">
    <property type="component" value="Unassembled WGS sequence"/>
</dbReference>
<evidence type="ECO:0000259" key="1">
    <source>
        <dbReference type="Pfam" id="PF02364"/>
    </source>
</evidence>
<keyword evidence="3" id="KW-1185">Reference proteome</keyword>
<proteinExistence type="predicted"/>
<organism evidence="2 3">
    <name type="scientific">Coprinellus micaceus</name>
    <name type="common">Glistening ink-cap mushroom</name>
    <name type="synonym">Coprinus micaceus</name>
    <dbReference type="NCBI Taxonomy" id="71717"/>
    <lineage>
        <taxon>Eukaryota</taxon>
        <taxon>Fungi</taxon>
        <taxon>Dikarya</taxon>
        <taxon>Basidiomycota</taxon>
        <taxon>Agaricomycotina</taxon>
        <taxon>Agaricomycetes</taxon>
        <taxon>Agaricomycetidae</taxon>
        <taxon>Agaricales</taxon>
        <taxon>Agaricineae</taxon>
        <taxon>Psathyrellaceae</taxon>
        <taxon>Coprinellus</taxon>
    </lineage>
</organism>
<accession>A0A4Y7SSX4</accession>
<protein>
    <submittedName>
        <fullName evidence="2">Glycosyl transferase</fullName>
    </submittedName>
</protein>
<dbReference type="GO" id="GO:0000148">
    <property type="term" value="C:1,3-beta-D-glucan synthase complex"/>
    <property type="evidence" value="ECO:0007669"/>
    <property type="project" value="InterPro"/>
</dbReference>
<gene>
    <name evidence="2" type="ORF">FA13DRAFT_1638771</name>
</gene>
<sequence>GERVLSREYYYLRMQLPIDRLLTSYHGPPGFRPNNVLAVSSVQVFILTSQLSLFFFSDGPQHSGGRVEYYNLVPAFEWVERCIISIFLKFMISSSPLFL</sequence>
<evidence type="ECO:0000313" key="3">
    <source>
        <dbReference type="Proteomes" id="UP000298030"/>
    </source>
</evidence>
<feature type="domain" description="Glycosyl transferase 48" evidence="1">
    <location>
        <begin position="1"/>
        <end position="99"/>
    </location>
</feature>
<dbReference type="STRING" id="71717.A0A4Y7SSX4"/>
<feature type="non-terminal residue" evidence="2">
    <location>
        <position position="1"/>
    </location>
</feature>
<dbReference type="GO" id="GO:0003843">
    <property type="term" value="F:1,3-beta-D-glucan synthase activity"/>
    <property type="evidence" value="ECO:0007669"/>
    <property type="project" value="InterPro"/>
</dbReference>
<name>A0A4Y7SSX4_COPMI</name>
<dbReference type="EMBL" id="QPFP01000067">
    <property type="protein sequence ID" value="TEB24359.1"/>
    <property type="molecule type" value="Genomic_DNA"/>
</dbReference>
<dbReference type="AlphaFoldDB" id="A0A4Y7SSX4"/>
<dbReference type="GO" id="GO:0006075">
    <property type="term" value="P:(1-&gt;3)-beta-D-glucan biosynthetic process"/>
    <property type="evidence" value="ECO:0007669"/>
    <property type="project" value="InterPro"/>
</dbReference>
<evidence type="ECO:0000313" key="2">
    <source>
        <dbReference type="EMBL" id="TEB24359.1"/>
    </source>
</evidence>
<dbReference type="InterPro" id="IPR003440">
    <property type="entry name" value="Glyco_trans_48_dom"/>
</dbReference>
<dbReference type="Pfam" id="PF02364">
    <property type="entry name" value="Glucan_synthase"/>
    <property type="match status" value="1"/>
</dbReference>